<feature type="transmembrane region" description="Helical" evidence="1">
    <location>
        <begin position="6"/>
        <end position="24"/>
    </location>
</feature>
<protein>
    <submittedName>
        <fullName evidence="2">Membrane protein</fullName>
    </submittedName>
</protein>
<sequence>MSDELEFWVAVLAMAAITYLTRGLPFLLSPRNRLLRKLSEEGSALSALGPALLAAIAAAVIVPDLWGAQRVPESGPYLAGLAATAVLARWAGNSGVAVIGGLAAYGTALWWLG</sequence>
<name>A0A157NTZ5_9BORD</name>
<dbReference type="RefSeq" id="WP_033534120.1">
    <property type="nucleotide sequence ID" value="NZ_CP016340.1"/>
</dbReference>
<keyword evidence="1" id="KW-1133">Transmembrane helix</keyword>
<dbReference type="GeneID" id="56590533"/>
<organism evidence="2 3">
    <name type="scientific">Bordetella trematum</name>
    <dbReference type="NCBI Taxonomy" id="123899"/>
    <lineage>
        <taxon>Bacteria</taxon>
        <taxon>Pseudomonadati</taxon>
        <taxon>Pseudomonadota</taxon>
        <taxon>Betaproteobacteria</taxon>
        <taxon>Burkholderiales</taxon>
        <taxon>Alcaligenaceae</taxon>
        <taxon>Bordetella</taxon>
    </lineage>
</organism>
<keyword evidence="1" id="KW-0812">Transmembrane</keyword>
<evidence type="ECO:0000313" key="2">
    <source>
        <dbReference type="EMBL" id="SAI70392.1"/>
    </source>
</evidence>
<accession>A0A157NTZ5</accession>
<dbReference type="PATRIC" id="fig|123899.6.peg.2181"/>
<dbReference type="InterPro" id="IPR008407">
    <property type="entry name" value="Brnchd-chn_aa_trnsp_AzlD"/>
</dbReference>
<gene>
    <name evidence="2" type="ORF">SAMEA3906487_02193</name>
</gene>
<dbReference type="STRING" id="123899.SAMEA3906487_02193"/>
<feature type="transmembrane region" description="Helical" evidence="1">
    <location>
        <begin position="86"/>
        <end position="112"/>
    </location>
</feature>
<keyword evidence="1" id="KW-0472">Membrane</keyword>
<reference evidence="2 3" key="1">
    <citation type="submission" date="2016-04" db="EMBL/GenBank/DDBJ databases">
        <authorList>
            <consortium name="Pathogen Informatics"/>
        </authorList>
    </citation>
    <scope>NUCLEOTIDE SEQUENCE [LARGE SCALE GENOMIC DNA]</scope>
    <source>
        <strain evidence="2 3">H044680328</strain>
    </source>
</reference>
<dbReference type="Proteomes" id="UP000076825">
    <property type="component" value="Chromosome 1"/>
</dbReference>
<proteinExistence type="predicted"/>
<dbReference type="KEGG" id="btrm:SAMEA390648702193"/>
<dbReference type="OrthoDB" id="8687364at2"/>
<evidence type="ECO:0000313" key="3">
    <source>
        <dbReference type="Proteomes" id="UP000076825"/>
    </source>
</evidence>
<dbReference type="AlphaFoldDB" id="A0A157NTZ5"/>
<feature type="transmembrane region" description="Helical" evidence="1">
    <location>
        <begin position="45"/>
        <end position="66"/>
    </location>
</feature>
<keyword evidence="3" id="KW-1185">Reference proteome</keyword>
<dbReference type="eggNOG" id="COG1296">
    <property type="taxonomic scope" value="Bacteria"/>
</dbReference>
<dbReference type="EMBL" id="LT546645">
    <property type="protein sequence ID" value="SAI70392.1"/>
    <property type="molecule type" value="Genomic_DNA"/>
</dbReference>
<evidence type="ECO:0000256" key="1">
    <source>
        <dbReference type="SAM" id="Phobius"/>
    </source>
</evidence>
<dbReference type="Pfam" id="PF05437">
    <property type="entry name" value="AzlD"/>
    <property type="match status" value="1"/>
</dbReference>